<feature type="compositionally biased region" description="Basic and acidic residues" evidence="1">
    <location>
        <begin position="148"/>
        <end position="161"/>
    </location>
</feature>
<dbReference type="Proteomes" id="UP000778578">
    <property type="component" value="Unassembled WGS sequence"/>
</dbReference>
<evidence type="ECO:0000256" key="2">
    <source>
        <dbReference type="SAM" id="Phobius"/>
    </source>
</evidence>
<feature type="region of interest" description="Disordered" evidence="1">
    <location>
        <begin position="143"/>
        <end position="228"/>
    </location>
</feature>
<evidence type="ECO:0000256" key="1">
    <source>
        <dbReference type="SAM" id="MobiDB-lite"/>
    </source>
</evidence>
<feature type="compositionally biased region" description="Pro residues" evidence="1">
    <location>
        <begin position="217"/>
        <end position="228"/>
    </location>
</feature>
<feature type="transmembrane region" description="Helical" evidence="2">
    <location>
        <begin position="116"/>
        <end position="133"/>
    </location>
</feature>
<accession>A0ABS7Q0R0</accession>
<feature type="compositionally biased region" description="Acidic residues" evidence="1">
    <location>
        <begin position="205"/>
        <end position="216"/>
    </location>
</feature>
<keyword evidence="2" id="KW-0472">Membrane</keyword>
<keyword evidence="4" id="KW-1185">Reference proteome</keyword>
<comment type="caution">
    <text evidence="3">The sequence shown here is derived from an EMBL/GenBank/DDBJ whole genome shotgun (WGS) entry which is preliminary data.</text>
</comment>
<keyword evidence="2" id="KW-1133">Transmembrane helix</keyword>
<feature type="compositionally biased region" description="Basic and acidic residues" evidence="1">
    <location>
        <begin position="190"/>
        <end position="204"/>
    </location>
</feature>
<keyword evidence="2" id="KW-0812">Transmembrane</keyword>
<protein>
    <submittedName>
        <fullName evidence="3">Uncharacterized protein</fullName>
    </submittedName>
</protein>
<organism evidence="3 4">
    <name type="scientific">Actinacidiphila acidipaludis</name>
    <dbReference type="NCBI Taxonomy" id="2873382"/>
    <lineage>
        <taxon>Bacteria</taxon>
        <taxon>Bacillati</taxon>
        <taxon>Actinomycetota</taxon>
        <taxon>Actinomycetes</taxon>
        <taxon>Kitasatosporales</taxon>
        <taxon>Streptomycetaceae</taxon>
        <taxon>Actinacidiphila</taxon>
    </lineage>
</organism>
<dbReference type="EMBL" id="JAINZZ010000003">
    <property type="protein sequence ID" value="MBY8876717.1"/>
    <property type="molecule type" value="Genomic_DNA"/>
</dbReference>
<reference evidence="3 4" key="1">
    <citation type="submission" date="2021-08" db="EMBL/GenBank/DDBJ databases">
        <title>WGS of actinomycetes from Thailand.</title>
        <authorList>
            <person name="Thawai C."/>
        </authorList>
    </citation>
    <scope>NUCLEOTIDE SEQUENCE [LARGE SCALE GENOMIC DNA]</scope>
    <source>
        <strain evidence="3 4">PLK6-54</strain>
    </source>
</reference>
<name>A0ABS7Q0R0_9ACTN</name>
<gene>
    <name evidence="3" type="ORF">K7862_03550</name>
</gene>
<feature type="transmembrane region" description="Helical" evidence="2">
    <location>
        <begin position="78"/>
        <end position="96"/>
    </location>
</feature>
<evidence type="ECO:0000313" key="4">
    <source>
        <dbReference type="Proteomes" id="UP000778578"/>
    </source>
</evidence>
<sequence>MFRTMLGSLLALAGAVAAVWSPFRAWYGGRHGSGIRVDDLFTGVGVTPHGAALLGSLFLPMLFAALLTVLGVLLRSRLVIALAGVIVLGFTVLWMVRQAQFSHSLTAGGNGLDTGVAFAVLGGLLLCAAAVVLPGRNRPLHYAQPDVPLDRDGAEPSHDRPLPPSIPPDPYAAPPTYELPDLDPYAKPQPGHEPHSGYEPHPEYEPEPGYEPDPEYEPPPYEPPPPGR</sequence>
<evidence type="ECO:0000313" key="3">
    <source>
        <dbReference type="EMBL" id="MBY8876717.1"/>
    </source>
</evidence>
<feature type="transmembrane region" description="Helical" evidence="2">
    <location>
        <begin position="49"/>
        <end position="73"/>
    </location>
</feature>
<feature type="compositionally biased region" description="Pro residues" evidence="1">
    <location>
        <begin position="162"/>
        <end position="173"/>
    </location>
</feature>
<proteinExistence type="predicted"/>